<reference evidence="8" key="1">
    <citation type="submission" date="2023-03" db="UniProtKB">
        <authorList>
            <consortium name="EnsemblPlants"/>
        </authorList>
    </citation>
    <scope>IDENTIFICATION</scope>
</reference>
<keyword evidence="3" id="KW-0203">Cytokinin biosynthesis</keyword>
<evidence type="ECO:0000256" key="4">
    <source>
        <dbReference type="ARBA" id="ARBA00022864"/>
    </source>
</evidence>
<feature type="compositionally biased region" description="Polar residues" evidence="7">
    <location>
        <begin position="113"/>
        <end position="160"/>
    </location>
</feature>
<sequence>MDHGRNLFVSSDGSVESGWTVYLENSSSYFSRRIDDHKDFYDDDDDDEDQEVDLSMVSDASSGPQIFPENNNNELVFPQNYDNPPPCYCAKTAGSLLKTGRKMKGGESDRRQQQTTSFLDDTATSDPNFNLNNSENSTYQNQFNSIRKSSLSGNQRQKNQWFKGKKRSGLR</sequence>
<gene>
    <name evidence="10" type="primary">LOC103495318</name>
    <name evidence="8" type="synonym">103495318</name>
</gene>
<dbReference type="PANTHER" id="PTHR33347:SF34">
    <property type="entry name" value="PROTEIN SOB FIVE-LIKE 6"/>
    <property type="match status" value="1"/>
</dbReference>
<reference evidence="9" key="3">
    <citation type="submission" date="2025-05" db="UniProtKB">
        <authorList>
            <consortium name="RefSeq"/>
        </authorList>
    </citation>
    <scope>NUCLEOTIDE SEQUENCE [LARGE SCALE GENOMIC DNA]</scope>
</reference>
<reference evidence="10" key="2">
    <citation type="submission" date="2025-04" db="UniProtKB">
        <authorList>
            <consortium name="RefSeq"/>
        </authorList>
    </citation>
    <scope>IDENTIFICATION</scope>
</reference>
<organism evidence="9 10">
    <name type="scientific">Cucumis melo</name>
    <name type="common">Muskmelon</name>
    <dbReference type="NCBI Taxonomy" id="3656"/>
    <lineage>
        <taxon>Eukaryota</taxon>
        <taxon>Viridiplantae</taxon>
        <taxon>Streptophyta</taxon>
        <taxon>Embryophyta</taxon>
        <taxon>Tracheophyta</taxon>
        <taxon>Spermatophyta</taxon>
        <taxon>Magnoliopsida</taxon>
        <taxon>eudicotyledons</taxon>
        <taxon>Gunneridae</taxon>
        <taxon>Pentapetalae</taxon>
        <taxon>rosids</taxon>
        <taxon>fabids</taxon>
        <taxon>Cucurbitales</taxon>
        <taxon>Cucurbitaceae</taxon>
        <taxon>Benincaseae</taxon>
        <taxon>Cucumis</taxon>
    </lineage>
</organism>
<dbReference type="GO" id="GO:0005737">
    <property type="term" value="C:cytoplasm"/>
    <property type="evidence" value="ECO:0007669"/>
    <property type="project" value="UniProtKB-SubCell"/>
</dbReference>
<dbReference type="GeneID" id="103495318"/>
<keyword evidence="5" id="KW-0539">Nucleus</keyword>
<dbReference type="KEGG" id="cmo:103495318"/>
<evidence type="ECO:0000256" key="5">
    <source>
        <dbReference type="ARBA" id="ARBA00023242"/>
    </source>
</evidence>
<evidence type="ECO:0000256" key="3">
    <source>
        <dbReference type="ARBA" id="ARBA00022712"/>
    </source>
</evidence>
<evidence type="ECO:0000313" key="10">
    <source>
        <dbReference type="RefSeq" id="XP_008455048.1"/>
    </source>
</evidence>
<comment type="similarity">
    <text evidence="6">Belongs to the SOFL plant protein family.</text>
</comment>
<keyword evidence="9" id="KW-1185">Reference proteome</keyword>
<evidence type="ECO:0000256" key="7">
    <source>
        <dbReference type="SAM" id="MobiDB-lite"/>
    </source>
</evidence>
<evidence type="ECO:0000256" key="2">
    <source>
        <dbReference type="ARBA" id="ARBA00022490"/>
    </source>
</evidence>
<dbReference type="EnsemblPlants" id="MELO3C018527.2.1">
    <property type="protein sequence ID" value="MELO3C018527.2.1"/>
    <property type="gene ID" value="MELO3C018527.2"/>
</dbReference>
<comment type="subcellular location">
    <subcellularLocation>
        <location evidence="1">Cytoplasm</location>
    </subcellularLocation>
</comment>
<keyword evidence="4" id="KW-0932">Cytokinin signaling pathway</keyword>
<dbReference type="InterPro" id="IPR044670">
    <property type="entry name" value="SOFL"/>
</dbReference>
<evidence type="ECO:0000313" key="8">
    <source>
        <dbReference type="EnsemblPlants" id="MELO3C018527.2.1"/>
    </source>
</evidence>
<proteinExistence type="inferred from homology"/>
<dbReference type="RefSeq" id="XP_008455048.1">
    <property type="nucleotide sequence ID" value="XM_008456826.2"/>
</dbReference>
<name>A0A1S3C0Q6_CUCME</name>
<evidence type="ECO:0000256" key="6">
    <source>
        <dbReference type="ARBA" id="ARBA00024199"/>
    </source>
</evidence>
<dbReference type="AlphaFoldDB" id="A0A1S3C0Q6"/>
<evidence type="ECO:0000256" key="1">
    <source>
        <dbReference type="ARBA" id="ARBA00004496"/>
    </source>
</evidence>
<dbReference type="Proteomes" id="UP001652600">
    <property type="component" value="Chromosome 1"/>
</dbReference>
<accession>A0A1S3C0Q6</accession>
<dbReference type="PANTHER" id="PTHR33347">
    <property type="entry name" value="OSJNBA0091C07.3 PROTEIN"/>
    <property type="match status" value="1"/>
</dbReference>
<dbReference type="OrthoDB" id="759087at2759"/>
<dbReference type="InParanoid" id="A0A1S3C0Q6"/>
<protein>
    <submittedName>
        <fullName evidence="10">Uncharacterized protein LOC103495318</fullName>
    </submittedName>
</protein>
<evidence type="ECO:0000313" key="9">
    <source>
        <dbReference type="Proteomes" id="UP001652600"/>
    </source>
</evidence>
<feature type="region of interest" description="Disordered" evidence="7">
    <location>
        <begin position="100"/>
        <end position="171"/>
    </location>
</feature>
<dbReference type="GO" id="GO:0009691">
    <property type="term" value="P:cytokinin biosynthetic process"/>
    <property type="evidence" value="ECO:0007669"/>
    <property type="project" value="UniProtKB-KW"/>
</dbReference>
<dbReference type="GO" id="GO:0009736">
    <property type="term" value="P:cytokinin-activated signaling pathway"/>
    <property type="evidence" value="ECO:0007669"/>
    <property type="project" value="UniProtKB-KW"/>
</dbReference>
<dbReference type="Gramene" id="MELO3C018527.2.1">
    <property type="protein sequence ID" value="MELO3C018527.2.1"/>
    <property type="gene ID" value="MELO3C018527.2"/>
</dbReference>
<keyword evidence="2" id="KW-0963">Cytoplasm</keyword>